<dbReference type="Gene3D" id="1.20.120.400">
    <property type="entry name" value="Nickel-containing superoxide dismutase"/>
    <property type="match status" value="1"/>
</dbReference>
<dbReference type="InterPro" id="IPR014123">
    <property type="entry name" value="Superoxide_dismutase_Ni-type"/>
</dbReference>
<comment type="caution">
    <text evidence="2">The sequence shown here is derived from an EMBL/GenBank/DDBJ whole genome shotgun (WGS) entry which is preliminary data.</text>
</comment>
<name>A0A7V4WUZ0_CALAY</name>
<gene>
    <name evidence="2" type="ORF">ENK44_03910</name>
</gene>
<dbReference type="GO" id="GO:0004784">
    <property type="term" value="F:superoxide dismutase activity"/>
    <property type="evidence" value="ECO:0007669"/>
    <property type="project" value="InterPro"/>
</dbReference>
<accession>A0A7V4WUZ0</accession>
<dbReference type="GO" id="GO:0016151">
    <property type="term" value="F:nickel cation binding"/>
    <property type="evidence" value="ECO:0007669"/>
    <property type="project" value="InterPro"/>
</dbReference>
<reference evidence="2" key="1">
    <citation type="journal article" date="2020" name="mSystems">
        <title>Genome- and Community-Level Interaction Insights into Carbon Utilization and Element Cycling Functions of Hydrothermarchaeota in Hydrothermal Sediment.</title>
        <authorList>
            <person name="Zhou Z."/>
            <person name="Liu Y."/>
            <person name="Xu W."/>
            <person name="Pan J."/>
            <person name="Luo Z.H."/>
            <person name="Li M."/>
        </authorList>
    </citation>
    <scope>NUCLEOTIDE SEQUENCE [LARGE SCALE GENOMIC DNA]</scope>
    <source>
        <strain evidence="2">HyVt-577</strain>
    </source>
</reference>
<feature type="signal peptide" evidence="1">
    <location>
        <begin position="1"/>
        <end position="21"/>
    </location>
</feature>
<organism evidence="2">
    <name type="scientific">Caldithrix abyssi</name>
    <dbReference type="NCBI Taxonomy" id="187145"/>
    <lineage>
        <taxon>Bacteria</taxon>
        <taxon>Pseudomonadati</taxon>
        <taxon>Calditrichota</taxon>
        <taxon>Calditrichia</taxon>
        <taxon>Calditrichales</taxon>
        <taxon>Calditrichaceae</taxon>
        <taxon>Caldithrix</taxon>
    </lineage>
</organism>
<protein>
    <submittedName>
        <fullName evidence="2">Superoxide dismutase</fullName>
    </submittedName>
</protein>
<evidence type="ECO:0000256" key="1">
    <source>
        <dbReference type="SAM" id="SignalP"/>
    </source>
</evidence>
<keyword evidence="1" id="KW-0732">Signal</keyword>
<feature type="chain" id="PRO_5030689582" evidence="1">
    <location>
        <begin position="22"/>
        <end position="161"/>
    </location>
</feature>
<dbReference type="EMBL" id="DRQG01000034">
    <property type="protein sequence ID" value="HGY54826.1"/>
    <property type="molecule type" value="Genomic_DNA"/>
</dbReference>
<dbReference type="Proteomes" id="UP000885779">
    <property type="component" value="Unassembled WGS sequence"/>
</dbReference>
<sequence>MKNALLSGLLLVVFGLGVKQAAAHCEIPCGIYNDELRIKLIDEDITTIEKSMKQIIELSKASPLNYNQIVRWVNNKDEHADKIQHIVTQYFMTQRIKLADPGDAAKQKKYVEQLSLLHELLVYAMKAKQTTDLQYIEKLRATLEKFETAYFGPDHKPHEHH</sequence>
<dbReference type="Pfam" id="PF09055">
    <property type="entry name" value="Sod_Ni"/>
    <property type="match status" value="1"/>
</dbReference>
<proteinExistence type="predicted"/>
<evidence type="ECO:0000313" key="2">
    <source>
        <dbReference type="EMBL" id="HGY54826.1"/>
    </source>
</evidence>
<dbReference type="AlphaFoldDB" id="A0A7V4WUZ0"/>
<dbReference type="InterPro" id="IPR036502">
    <property type="entry name" value="NiSOD_sf"/>
</dbReference>
<dbReference type="SUPFAM" id="SSF109770">
    <property type="entry name" value="Nickel-containing superoxide dismutase, NiSOD"/>
    <property type="match status" value="1"/>
</dbReference>